<dbReference type="GO" id="GO:0046872">
    <property type="term" value="F:metal ion binding"/>
    <property type="evidence" value="ECO:0007669"/>
    <property type="project" value="InterPro"/>
</dbReference>
<dbReference type="InterPro" id="IPR045761">
    <property type="entry name" value="ODP_dom"/>
</dbReference>
<reference evidence="3" key="1">
    <citation type="submission" date="2022-04" db="EMBL/GenBank/DDBJ databases">
        <title>Desulfatitalea alkaliphila sp. nov., a novel anaerobic sulfate-reducing bacterium isolated from terrestrial mud volcano, Taman Peninsula, Russia.</title>
        <authorList>
            <person name="Khomyakova M.A."/>
            <person name="Merkel A.Y."/>
            <person name="Slobodkin A.I."/>
        </authorList>
    </citation>
    <scope>NUCLEOTIDE SEQUENCE</scope>
    <source>
        <strain evidence="3">M08but</strain>
    </source>
</reference>
<dbReference type="SUPFAM" id="SSF56281">
    <property type="entry name" value="Metallo-hydrolase/oxidoreductase"/>
    <property type="match status" value="1"/>
</dbReference>
<dbReference type="SMART" id="SM00849">
    <property type="entry name" value="Lactamase_B"/>
    <property type="match status" value="1"/>
</dbReference>
<dbReference type="AlphaFoldDB" id="A0AA41ULM6"/>
<dbReference type="InterPro" id="IPR016440">
    <property type="entry name" value="Rubredoxin-O_OxRdtase"/>
</dbReference>
<name>A0AA41ULM6_9BACT</name>
<proteinExistence type="inferred from homology"/>
<sequence length="392" mass="43519">MHKRTIKDRIHWIGAVDWNRRLFDSLIPLPDGTTYNAYLIEGSEKTALLDTVDPPLAEPWLARIAAEPKIDYIVSHHAEQDHSGAIGQVLERFPQAKVITSPKAKAMLMDLLHLPEAAIVTVTDGETLSLGDKTLQFIHTPWVHWPETMVTYVPEDQILFSCDFFGSHIASSDLYVNDTCRVYEAAKRYFAEIMMPFRGTIEKNIAKLKPYDIRIIAPSHGQIYDRPEWIMEAYAEWVSAQPRNLVVLPYISMHGSTQQMVDHLIDALADRDVRVEAYDLVVTDIGKLAISLVDAGTIVVGTPTVLAGPHPVAAYGTFLANALRPKARFLSIIGSYGWGGKTVETLAGMIPNLKVEVLDPVLCKGQPTVQAFEALDRLADAIAAKHKENGFA</sequence>
<feature type="domain" description="Flavodoxin-like" evidence="2">
    <location>
        <begin position="246"/>
        <end position="383"/>
    </location>
</feature>
<dbReference type="PIRSF" id="PIRSF005243">
    <property type="entry name" value="ROO"/>
    <property type="match status" value="1"/>
</dbReference>
<dbReference type="SUPFAM" id="SSF52218">
    <property type="entry name" value="Flavoproteins"/>
    <property type="match status" value="1"/>
</dbReference>
<comment type="similarity">
    <text evidence="1">In the N-terminal section; belongs to the zinc metallo-hydrolase group 3 family.</text>
</comment>
<organism evidence="3 4">
    <name type="scientific">Desulfatitalea alkaliphila</name>
    <dbReference type="NCBI Taxonomy" id="2929485"/>
    <lineage>
        <taxon>Bacteria</taxon>
        <taxon>Pseudomonadati</taxon>
        <taxon>Thermodesulfobacteriota</taxon>
        <taxon>Desulfobacteria</taxon>
        <taxon>Desulfobacterales</taxon>
        <taxon>Desulfosarcinaceae</taxon>
        <taxon>Desulfatitalea</taxon>
    </lineage>
</organism>
<dbReference type="PANTHER" id="PTHR43717">
    <property type="entry name" value="ANAEROBIC NITRIC OXIDE REDUCTASE FLAVORUBREDOXIN"/>
    <property type="match status" value="1"/>
</dbReference>
<dbReference type="GO" id="GO:0010181">
    <property type="term" value="F:FMN binding"/>
    <property type="evidence" value="ECO:0007669"/>
    <property type="project" value="InterPro"/>
</dbReference>
<dbReference type="GO" id="GO:0009055">
    <property type="term" value="F:electron transfer activity"/>
    <property type="evidence" value="ECO:0007669"/>
    <property type="project" value="InterPro"/>
</dbReference>
<gene>
    <name evidence="3" type="ORF">MRX98_14000</name>
</gene>
<dbReference type="EMBL" id="JALJRB010000016">
    <property type="protein sequence ID" value="MCJ8501691.1"/>
    <property type="molecule type" value="Genomic_DNA"/>
</dbReference>
<accession>A0AA41ULM6</accession>
<protein>
    <submittedName>
        <fullName evidence="3">FprA family A-type flavoprotein</fullName>
    </submittedName>
</protein>
<dbReference type="InterPro" id="IPR029039">
    <property type="entry name" value="Flavoprotein-like_sf"/>
</dbReference>
<evidence type="ECO:0000256" key="1">
    <source>
        <dbReference type="ARBA" id="ARBA00007121"/>
    </source>
</evidence>
<dbReference type="Gene3D" id="3.60.15.10">
    <property type="entry name" value="Ribonuclease Z/Hydroxyacylglutathione hydrolase-like"/>
    <property type="match status" value="1"/>
</dbReference>
<evidence type="ECO:0000259" key="2">
    <source>
        <dbReference type="PROSITE" id="PS50902"/>
    </source>
</evidence>
<dbReference type="Gene3D" id="3.40.50.360">
    <property type="match status" value="1"/>
</dbReference>
<dbReference type="PANTHER" id="PTHR43717:SF1">
    <property type="entry name" value="ANAEROBIC NITRIC OXIDE REDUCTASE FLAVORUBREDOXIN"/>
    <property type="match status" value="1"/>
</dbReference>
<comment type="caution">
    <text evidence="3">The sequence shown here is derived from an EMBL/GenBank/DDBJ whole genome shotgun (WGS) entry which is preliminary data.</text>
</comment>
<dbReference type="InterPro" id="IPR036866">
    <property type="entry name" value="RibonucZ/Hydroxyglut_hydro"/>
</dbReference>
<dbReference type="GO" id="GO:0016491">
    <property type="term" value="F:oxidoreductase activity"/>
    <property type="evidence" value="ECO:0007669"/>
    <property type="project" value="InterPro"/>
</dbReference>
<evidence type="ECO:0000313" key="4">
    <source>
        <dbReference type="Proteomes" id="UP001165427"/>
    </source>
</evidence>
<dbReference type="PROSITE" id="PS50902">
    <property type="entry name" value="FLAVODOXIN_LIKE"/>
    <property type="match status" value="1"/>
</dbReference>
<dbReference type="Pfam" id="PF19583">
    <property type="entry name" value="ODP"/>
    <property type="match status" value="1"/>
</dbReference>
<dbReference type="CDD" id="cd07709">
    <property type="entry name" value="flavodiiron_proteins_MBL-fold"/>
    <property type="match status" value="1"/>
</dbReference>
<dbReference type="RefSeq" id="WP_246910427.1">
    <property type="nucleotide sequence ID" value="NZ_JALJRB010000016.1"/>
</dbReference>
<dbReference type="InterPro" id="IPR001279">
    <property type="entry name" value="Metallo-B-lactamas"/>
</dbReference>
<dbReference type="Proteomes" id="UP001165427">
    <property type="component" value="Unassembled WGS sequence"/>
</dbReference>
<evidence type="ECO:0000313" key="3">
    <source>
        <dbReference type="EMBL" id="MCJ8501691.1"/>
    </source>
</evidence>
<dbReference type="InterPro" id="IPR008254">
    <property type="entry name" value="Flavodoxin/NO_synth"/>
</dbReference>
<keyword evidence="4" id="KW-1185">Reference proteome</keyword>